<gene>
    <name evidence="7" type="ORF">PBLR_10126</name>
</gene>
<dbReference type="PROSITE" id="PS51063">
    <property type="entry name" value="HTH_CRP_2"/>
    <property type="match status" value="1"/>
</dbReference>
<feature type="domain" description="Cyclic nucleotide-binding" evidence="5">
    <location>
        <begin position="21"/>
        <end position="130"/>
    </location>
</feature>
<feature type="domain" description="HTH crp-type" evidence="6">
    <location>
        <begin position="144"/>
        <end position="217"/>
    </location>
</feature>
<dbReference type="Gene3D" id="2.60.120.10">
    <property type="entry name" value="Jelly Rolls"/>
    <property type="match status" value="1"/>
</dbReference>
<dbReference type="PANTHER" id="PTHR24567">
    <property type="entry name" value="CRP FAMILY TRANSCRIPTIONAL REGULATORY PROTEIN"/>
    <property type="match status" value="1"/>
</dbReference>
<dbReference type="PANTHER" id="PTHR24567:SF74">
    <property type="entry name" value="HTH-TYPE TRANSCRIPTIONAL REGULATOR ARCR"/>
    <property type="match status" value="1"/>
</dbReference>
<proteinExistence type="predicted"/>
<dbReference type="InterPro" id="IPR014710">
    <property type="entry name" value="RmlC-like_jellyroll"/>
</dbReference>
<dbReference type="SMART" id="SM00419">
    <property type="entry name" value="HTH_CRP"/>
    <property type="match status" value="1"/>
</dbReference>
<dbReference type="GO" id="GO:0003700">
    <property type="term" value="F:DNA-binding transcription factor activity"/>
    <property type="evidence" value="ECO:0007669"/>
    <property type="project" value="TreeGrafter"/>
</dbReference>
<dbReference type="SUPFAM" id="SSF51206">
    <property type="entry name" value="cAMP-binding domain-like"/>
    <property type="match status" value="1"/>
</dbReference>
<dbReference type="RefSeq" id="WP_021255499.1">
    <property type="nucleotide sequence ID" value="NZ_JAPDMW010000006.1"/>
</dbReference>
<dbReference type="Gene3D" id="1.10.10.10">
    <property type="entry name" value="Winged helix-like DNA-binding domain superfamily/Winged helix DNA-binding domain"/>
    <property type="match status" value="1"/>
</dbReference>
<organism evidence="7 8">
    <name type="scientific">Paenibacillus alvei</name>
    <name type="common">Bacillus alvei</name>
    <dbReference type="NCBI Taxonomy" id="44250"/>
    <lineage>
        <taxon>Bacteria</taxon>
        <taxon>Bacillati</taxon>
        <taxon>Bacillota</taxon>
        <taxon>Bacilli</taxon>
        <taxon>Bacillales</taxon>
        <taxon>Paenibacillaceae</taxon>
        <taxon>Paenibacillus</taxon>
    </lineage>
</organism>
<dbReference type="SUPFAM" id="SSF46785">
    <property type="entry name" value="Winged helix' DNA-binding domain"/>
    <property type="match status" value="1"/>
</dbReference>
<evidence type="ECO:0000256" key="2">
    <source>
        <dbReference type="ARBA" id="ARBA00023125"/>
    </source>
</evidence>
<dbReference type="Proteomes" id="UP000304148">
    <property type="component" value="Chromosome"/>
</dbReference>
<evidence type="ECO:0000313" key="7">
    <source>
        <dbReference type="EMBL" id="SYX81707.1"/>
    </source>
</evidence>
<evidence type="ECO:0000256" key="3">
    <source>
        <dbReference type="ARBA" id="ARBA00023159"/>
    </source>
</evidence>
<dbReference type="GO" id="GO:0003677">
    <property type="term" value="F:DNA binding"/>
    <property type="evidence" value="ECO:0007669"/>
    <property type="project" value="UniProtKB-KW"/>
</dbReference>
<dbReference type="InterPro" id="IPR036390">
    <property type="entry name" value="WH_DNA-bd_sf"/>
</dbReference>
<reference evidence="8" key="1">
    <citation type="submission" date="2018-08" db="EMBL/GenBank/DDBJ databases">
        <authorList>
            <person name="Chevrot R."/>
        </authorList>
    </citation>
    <scope>NUCLEOTIDE SEQUENCE [LARGE SCALE GENOMIC DNA]</scope>
</reference>
<keyword evidence="2" id="KW-0238">DNA-binding</keyword>
<sequence>MIDIAQIPLFSEIPPGDLAARIAPMLKERHYKKNHVFMFENDHSDEIFILRTGKVKIYRIQDGKEVVLSIQLAGEIFGEAEAISGDNHRICTIEALEPLIAWQISKPDFLQIIKEYPSVLHKAYGIMFQRVRVLNRMIRYMTFCDVRTKVANQIMDLYYNFGQEDGTAYKIDMKINHALLGNMVGITRESISKTLSDFQSEGLIDIRQKFIYILNLQKLEQMCEETEEVPALRKW</sequence>
<dbReference type="EMBL" id="LS992241">
    <property type="protein sequence ID" value="SYX81707.1"/>
    <property type="molecule type" value="Genomic_DNA"/>
</dbReference>
<dbReference type="AlphaFoldDB" id="A0A383R3G8"/>
<protein>
    <submittedName>
        <fullName evidence="7">Transcriptional regulator</fullName>
    </submittedName>
</protein>
<dbReference type="PROSITE" id="PS50042">
    <property type="entry name" value="CNMP_BINDING_3"/>
    <property type="match status" value="1"/>
</dbReference>
<dbReference type="InterPro" id="IPR018490">
    <property type="entry name" value="cNMP-bd_dom_sf"/>
</dbReference>
<dbReference type="CDD" id="cd00038">
    <property type="entry name" value="CAP_ED"/>
    <property type="match status" value="1"/>
</dbReference>
<dbReference type="Pfam" id="PF00027">
    <property type="entry name" value="cNMP_binding"/>
    <property type="match status" value="1"/>
</dbReference>
<dbReference type="InterPro" id="IPR000595">
    <property type="entry name" value="cNMP-bd_dom"/>
</dbReference>
<keyword evidence="3" id="KW-0010">Activator</keyword>
<evidence type="ECO:0000313" key="8">
    <source>
        <dbReference type="Proteomes" id="UP000304148"/>
    </source>
</evidence>
<dbReference type="SMART" id="SM00100">
    <property type="entry name" value="cNMP"/>
    <property type="match status" value="1"/>
</dbReference>
<dbReference type="PRINTS" id="PR00034">
    <property type="entry name" value="HTHCRP"/>
</dbReference>
<evidence type="ECO:0000256" key="4">
    <source>
        <dbReference type="ARBA" id="ARBA00023163"/>
    </source>
</evidence>
<accession>A0A383R3G8</accession>
<dbReference type="InterPro" id="IPR012318">
    <property type="entry name" value="HTH_CRP"/>
</dbReference>
<dbReference type="InterPro" id="IPR036388">
    <property type="entry name" value="WH-like_DNA-bd_sf"/>
</dbReference>
<evidence type="ECO:0000259" key="6">
    <source>
        <dbReference type="PROSITE" id="PS51063"/>
    </source>
</evidence>
<dbReference type="InterPro" id="IPR050397">
    <property type="entry name" value="Env_Response_Regulators"/>
</dbReference>
<keyword evidence="1" id="KW-0805">Transcription regulation</keyword>
<dbReference type="GO" id="GO:0005829">
    <property type="term" value="C:cytosol"/>
    <property type="evidence" value="ECO:0007669"/>
    <property type="project" value="TreeGrafter"/>
</dbReference>
<name>A0A383R3G8_PAEAL</name>
<evidence type="ECO:0000256" key="1">
    <source>
        <dbReference type="ARBA" id="ARBA00023015"/>
    </source>
</evidence>
<keyword evidence="4" id="KW-0804">Transcription</keyword>
<evidence type="ECO:0000259" key="5">
    <source>
        <dbReference type="PROSITE" id="PS50042"/>
    </source>
</evidence>
<dbReference type="Pfam" id="PF13545">
    <property type="entry name" value="HTH_Crp_2"/>
    <property type="match status" value="1"/>
</dbReference>